<evidence type="ECO:0000313" key="1">
    <source>
        <dbReference type="EMBL" id="KAJ4164281.1"/>
    </source>
</evidence>
<dbReference type="AlphaFoldDB" id="A0A9W8QLS5"/>
<accession>A0A9W8QLS5</accession>
<protein>
    <submittedName>
        <fullName evidence="1">Uncharacterized protein</fullName>
    </submittedName>
</protein>
<name>A0A9W8QLS5_AKAMU</name>
<proteinExistence type="predicted"/>
<organism evidence="1 2">
    <name type="scientific">Akanthomyces muscarius</name>
    <name type="common">Entomopathogenic fungus</name>
    <name type="synonym">Lecanicillium muscarium</name>
    <dbReference type="NCBI Taxonomy" id="2231603"/>
    <lineage>
        <taxon>Eukaryota</taxon>
        <taxon>Fungi</taxon>
        <taxon>Dikarya</taxon>
        <taxon>Ascomycota</taxon>
        <taxon>Pezizomycotina</taxon>
        <taxon>Sordariomycetes</taxon>
        <taxon>Hypocreomycetidae</taxon>
        <taxon>Hypocreales</taxon>
        <taxon>Cordycipitaceae</taxon>
        <taxon>Akanthomyces</taxon>
    </lineage>
</organism>
<comment type="caution">
    <text evidence="1">The sequence shown here is derived from an EMBL/GenBank/DDBJ whole genome shotgun (WGS) entry which is preliminary data.</text>
</comment>
<dbReference type="GeneID" id="80893118"/>
<dbReference type="KEGG" id="amus:LMH87_005959"/>
<gene>
    <name evidence="1" type="ORF">LMH87_005959</name>
</gene>
<dbReference type="EMBL" id="JAJHUN010000001">
    <property type="protein sequence ID" value="KAJ4164281.1"/>
    <property type="molecule type" value="Genomic_DNA"/>
</dbReference>
<sequence length="79" mass="8587">MDVFAGTSEKHLRAILVALCQDPNILAKATRMADNLEEAAEQTGSDSDMSEADLAICCQCEEAFSEDKNEGMLVYSIRA</sequence>
<keyword evidence="2" id="KW-1185">Reference proteome</keyword>
<dbReference type="Proteomes" id="UP001144673">
    <property type="component" value="Chromosome 1"/>
</dbReference>
<evidence type="ECO:0000313" key="2">
    <source>
        <dbReference type="Proteomes" id="UP001144673"/>
    </source>
</evidence>
<dbReference type="RefSeq" id="XP_056059196.1">
    <property type="nucleotide sequence ID" value="XM_056203772.1"/>
</dbReference>
<reference evidence="1" key="1">
    <citation type="journal article" date="2023" name="Access Microbiol">
        <title>De-novo genome assembly for Akanthomyces muscarius, a biocontrol agent of insect agricultural pests.</title>
        <authorList>
            <person name="Erdos Z."/>
            <person name="Studholme D.J."/>
            <person name="Raymond B."/>
            <person name="Sharma M."/>
        </authorList>
    </citation>
    <scope>NUCLEOTIDE SEQUENCE</scope>
    <source>
        <strain evidence="1">Ve6</strain>
    </source>
</reference>